<gene>
    <name evidence="2" type="ORF">METZ01_LOCUS28070</name>
</gene>
<evidence type="ECO:0000313" key="2">
    <source>
        <dbReference type="EMBL" id="SUZ75216.1"/>
    </source>
</evidence>
<protein>
    <recommendedName>
        <fullName evidence="3">Selenoprotein B glycine/betaine/sarcosine/D-proline reductase</fullName>
    </recommendedName>
</protein>
<accession>A0A381Q7A4</accession>
<keyword evidence="1" id="KW-0560">Oxidoreductase</keyword>
<dbReference type="Pfam" id="PF07355">
    <property type="entry name" value="GRDB"/>
    <property type="match status" value="1"/>
</dbReference>
<dbReference type="GO" id="GO:0050485">
    <property type="term" value="F:oxidoreductase activity, acting on X-H and Y-H to form an X-Y bond, with a disulfide as acceptor"/>
    <property type="evidence" value="ECO:0007669"/>
    <property type="project" value="InterPro"/>
</dbReference>
<evidence type="ECO:0000256" key="1">
    <source>
        <dbReference type="ARBA" id="ARBA00023002"/>
    </source>
</evidence>
<proteinExistence type="predicted"/>
<evidence type="ECO:0008006" key="3">
    <source>
        <dbReference type="Google" id="ProtNLM"/>
    </source>
</evidence>
<sequence>MPKLSALSEIQRKSMLMWPCLEHDDTPWAPMAKPLSQSKLGLVTTAGLHLRTDKPFIAVHEGGDTSFRVIPRSAKADEILQSHTSIGFDHTGIYRDINVTFPIDRLQELVDQKKIGSLSDNYYSFMGALRDVSDIVENTGPEVARRLKDEGVEVVLLTPT</sequence>
<name>A0A381Q7A4_9ZZZZ</name>
<dbReference type="InterPro" id="IPR010187">
    <property type="entry name" value="Various_sel_PB"/>
</dbReference>
<organism evidence="2">
    <name type="scientific">marine metagenome</name>
    <dbReference type="NCBI Taxonomy" id="408172"/>
    <lineage>
        <taxon>unclassified sequences</taxon>
        <taxon>metagenomes</taxon>
        <taxon>ecological metagenomes</taxon>
    </lineage>
</organism>
<dbReference type="AlphaFoldDB" id="A0A381Q7A4"/>
<dbReference type="EMBL" id="UINC01001238">
    <property type="protein sequence ID" value="SUZ75216.1"/>
    <property type="molecule type" value="Genomic_DNA"/>
</dbReference>
<reference evidence="2" key="1">
    <citation type="submission" date="2018-05" db="EMBL/GenBank/DDBJ databases">
        <authorList>
            <person name="Lanie J.A."/>
            <person name="Ng W.-L."/>
            <person name="Kazmierczak K.M."/>
            <person name="Andrzejewski T.M."/>
            <person name="Davidsen T.M."/>
            <person name="Wayne K.J."/>
            <person name="Tettelin H."/>
            <person name="Glass J.I."/>
            <person name="Rusch D."/>
            <person name="Podicherti R."/>
            <person name="Tsui H.-C.T."/>
            <person name="Winkler M.E."/>
        </authorList>
    </citation>
    <scope>NUCLEOTIDE SEQUENCE</scope>
</reference>